<reference evidence="9" key="3">
    <citation type="submission" date="2025-09" db="UniProtKB">
        <authorList>
            <consortium name="Ensembl"/>
        </authorList>
    </citation>
    <scope>IDENTIFICATION</scope>
</reference>
<dbReference type="SUPFAM" id="SSF48371">
    <property type="entry name" value="ARM repeat"/>
    <property type="match status" value="1"/>
</dbReference>
<feature type="compositionally biased region" description="Basic and acidic residues" evidence="7">
    <location>
        <begin position="1379"/>
        <end position="1388"/>
    </location>
</feature>
<feature type="compositionally biased region" description="Low complexity" evidence="7">
    <location>
        <begin position="1466"/>
        <end position="1476"/>
    </location>
</feature>
<feature type="compositionally biased region" description="Basic and acidic residues" evidence="7">
    <location>
        <begin position="1215"/>
        <end position="1255"/>
    </location>
</feature>
<evidence type="ECO:0000313" key="9">
    <source>
        <dbReference type="Ensembl" id="ENSHHUP00000087512.1"/>
    </source>
</evidence>
<feature type="compositionally biased region" description="Polar residues" evidence="7">
    <location>
        <begin position="1634"/>
        <end position="1664"/>
    </location>
</feature>
<keyword evidence="6" id="KW-0131">Cell cycle</keyword>
<dbReference type="GO" id="GO:0140445">
    <property type="term" value="C:chromosome, telomeric repeat region"/>
    <property type="evidence" value="ECO:0007669"/>
    <property type="project" value="TreeGrafter"/>
</dbReference>
<dbReference type="GO" id="GO:0000723">
    <property type="term" value="P:telomere maintenance"/>
    <property type="evidence" value="ECO:0007669"/>
    <property type="project" value="TreeGrafter"/>
</dbReference>
<feature type="compositionally biased region" description="Basic and acidic residues" evidence="7">
    <location>
        <begin position="1429"/>
        <end position="1438"/>
    </location>
</feature>
<accession>A0A4W5RFU9</accession>
<feature type="region of interest" description="Disordered" evidence="7">
    <location>
        <begin position="1125"/>
        <end position="1803"/>
    </location>
</feature>
<feature type="compositionally biased region" description="Polar residues" evidence="7">
    <location>
        <begin position="1400"/>
        <end position="1425"/>
    </location>
</feature>
<dbReference type="PANTHER" id="PTHR22928">
    <property type="entry name" value="TELOMERE-ASSOCIATED PROTEIN RIF1"/>
    <property type="match status" value="1"/>
</dbReference>
<evidence type="ECO:0000256" key="5">
    <source>
        <dbReference type="ARBA" id="ARBA00023242"/>
    </source>
</evidence>
<feature type="compositionally biased region" description="Polar residues" evidence="7">
    <location>
        <begin position="1598"/>
        <end position="1627"/>
    </location>
</feature>
<evidence type="ECO:0000256" key="6">
    <source>
        <dbReference type="ARBA" id="ARBA00023306"/>
    </source>
</evidence>
<evidence type="ECO:0000313" key="10">
    <source>
        <dbReference type="Proteomes" id="UP000314982"/>
    </source>
</evidence>
<feature type="region of interest" description="Disordered" evidence="7">
    <location>
        <begin position="2048"/>
        <end position="2070"/>
    </location>
</feature>
<protein>
    <submittedName>
        <fullName evidence="9">Replication timing regulatory factor 1</fullName>
    </submittedName>
</protein>
<organism evidence="9 10">
    <name type="scientific">Hucho hucho</name>
    <name type="common">huchen</name>
    <dbReference type="NCBI Taxonomy" id="62062"/>
    <lineage>
        <taxon>Eukaryota</taxon>
        <taxon>Metazoa</taxon>
        <taxon>Chordata</taxon>
        <taxon>Craniata</taxon>
        <taxon>Vertebrata</taxon>
        <taxon>Euteleostomi</taxon>
        <taxon>Actinopterygii</taxon>
        <taxon>Neopterygii</taxon>
        <taxon>Teleostei</taxon>
        <taxon>Protacanthopterygii</taxon>
        <taxon>Salmoniformes</taxon>
        <taxon>Salmonidae</taxon>
        <taxon>Salmoninae</taxon>
        <taxon>Hucho</taxon>
    </lineage>
</organism>
<dbReference type="InterPro" id="IPR016024">
    <property type="entry name" value="ARM-type_fold"/>
</dbReference>
<feature type="compositionally biased region" description="Polar residues" evidence="7">
    <location>
        <begin position="1502"/>
        <end position="1527"/>
    </location>
</feature>
<feature type="compositionally biased region" description="Polar residues" evidence="7">
    <location>
        <begin position="1363"/>
        <end position="1372"/>
    </location>
</feature>
<feature type="compositionally biased region" description="Low complexity" evidence="7">
    <location>
        <begin position="2226"/>
        <end position="2240"/>
    </location>
</feature>
<feature type="region of interest" description="Disordered" evidence="7">
    <location>
        <begin position="1966"/>
        <end position="2007"/>
    </location>
</feature>
<evidence type="ECO:0000256" key="4">
    <source>
        <dbReference type="ARBA" id="ARBA00022895"/>
    </source>
</evidence>
<dbReference type="InterPro" id="IPR022031">
    <property type="entry name" value="Rif1_N"/>
</dbReference>
<evidence type="ECO:0000256" key="2">
    <source>
        <dbReference type="ARBA" id="ARBA00004574"/>
    </source>
</evidence>
<feature type="compositionally biased region" description="Acidic residues" evidence="7">
    <location>
        <begin position="1202"/>
        <end position="1213"/>
    </location>
</feature>
<dbReference type="InterPro" id="IPR011989">
    <property type="entry name" value="ARM-like"/>
</dbReference>
<evidence type="ECO:0000256" key="3">
    <source>
        <dbReference type="ARBA" id="ARBA00022454"/>
    </source>
</evidence>
<evidence type="ECO:0000256" key="1">
    <source>
        <dbReference type="ARBA" id="ARBA00004123"/>
    </source>
</evidence>
<reference evidence="10" key="1">
    <citation type="submission" date="2018-06" db="EMBL/GenBank/DDBJ databases">
        <title>Genome assembly of Danube salmon.</title>
        <authorList>
            <person name="Macqueen D.J."/>
            <person name="Gundappa M.K."/>
        </authorList>
    </citation>
    <scope>NUCLEOTIDE SEQUENCE [LARGE SCALE GENOMIC DNA]</scope>
</reference>
<keyword evidence="5" id="KW-0539">Nucleus</keyword>
<dbReference type="Pfam" id="PF12231">
    <property type="entry name" value="Rif1_N"/>
    <property type="match status" value="1"/>
</dbReference>
<feature type="compositionally biased region" description="Polar residues" evidence="7">
    <location>
        <begin position="1453"/>
        <end position="1465"/>
    </location>
</feature>
<dbReference type="GO" id="GO:0005634">
    <property type="term" value="C:nucleus"/>
    <property type="evidence" value="ECO:0007669"/>
    <property type="project" value="UniProtKB-SubCell"/>
</dbReference>
<feature type="compositionally biased region" description="Basic and acidic residues" evidence="7">
    <location>
        <begin position="1535"/>
        <end position="1544"/>
    </location>
</feature>
<feature type="domain" description="Telomere-associated protein Rif1 N-terminal" evidence="8">
    <location>
        <begin position="37"/>
        <end position="328"/>
    </location>
</feature>
<dbReference type="CDD" id="cd14267">
    <property type="entry name" value="Rif1_CTD_C-II_like"/>
    <property type="match status" value="1"/>
</dbReference>
<dbReference type="Proteomes" id="UP000314982">
    <property type="component" value="Unassembled WGS sequence"/>
</dbReference>
<keyword evidence="4" id="KW-0779">Telomere</keyword>
<dbReference type="Ensembl" id="ENSHHUT00000090247.1">
    <property type="protein sequence ID" value="ENSHHUP00000087512.1"/>
    <property type="gene ID" value="ENSHHUG00000050574.1"/>
</dbReference>
<sequence length="2429" mass="266798">MVPSTSSGLLPLLESLEDSTAGQPEQTDAYLTITHISSQNAELSQAALQALGFCVFHVHVVSAIPELLSALSSLVVKSTDKNTCTRALWVISKQNFPTEVVAKKVPEILRALECVRTREDIQSVVMEHESLNVVISLLEQASAQMGEDAVQWAKLVIPLVVHSASKVRLRAAAALEMGLPLLLEKQKEVAAIVEPLMSSKLIPELQKLFATKNETNVLKLWPLFVRLLGKLLHRGGPFINSLLGLEELGFRSSSPNIKKIAFIAWKSLIDNFALNPEILCSAKRLKLLMQPLSSIQVRTEALLLTKLEVWWYLVVKLGANLPAHFEQVGVPLLQCTLGPDSALPATPARSSSQCSAVGTTTPKSAFSSSTMPRLSLNTSVVVAQAYPSIQLQGLEMLLHYFLGPEVTTAAAKNKLTLSLEPISHPFLSSPFSFTKHAPLLITAVRDSFICIGKDAPDALLALIWKNLVSFVSTTIDAGNKKERQGSEVLTLLLQALQSIVSSESLPAHRALSLLELTVKGIPQRVLGSASYQVGKMDVLNGTPALFLILLFYNHSLVAGFVEDDRFFLCLETLVSCGLSGPTSPLAFGEAVLGAVGRSAGTLGNKEQLWRMWSMVVNPLTDTITKSNEVNQGDALEHNFSAVHTALMFPIIHLLPGKVLPQMTQKSMLGTWCRLYKVFARCSALVATAEENVCCEELCVKMAAILDRKALKVSGRGPLLINTVVQYADFSPYTPQFQQKMKSPHTPLTWVRRKSKALGNLSTFQTLLVQSLETFNALEAPETVPNGTGLALVSVLSTLFSNLSLGTAIQEALASLSQPLVALYEQAGRTPNEQRKCTSSLGAKLEKLLSDVLGCLQTRSALAYDDELLFLLSPLLCVLFLHRRKQVRSLATQFWNATFANTLVLVYPEELKPVLSQVKQNTPILLPGFQSVEVPDELSGQYSVSSESSQLETKLSGVQVTPGVKRDSLLPSKHRKLSLLPPFAIKELEEQASIDFVFIHPETKERVLTEHQKEVKRTKRVDIPAMYNNLDASLDTTVFTQYTQSQEESHENTNQMSAFFSPQGNVEMDDTSEVLAKDTQEYISPTNEMAEPAMEEDLAEEVLIESADVSMEDANEDIPLEDSDVAMESREEGTSPNVSGGSDIISGTPKKHNSRRQSFITLEKYAEGKPASPASVVKFTGPLTRTSNSQEQEPASKKPSAETEADTDQQDSQETEQVRHKSSRNESFLKEGEEPELSENKKESEVERIAAKRSSETTEDDVIPDTQTQVEVLKEVPVPAVEEVMGNNSQEEEESEGLLEDSTSSQSTLSQGEPRRSGRRRSRPLRPGEDAEERDDIDKRRKKSQPGEEVSQTDSPKTAPSPASPNDSQSQGRASRRSKLAVEEDGGKDKLRKRSHKEVSELSQSNSQVATPSPAGESNSQSQGWRSNKLVRESEELVKDKRKRRGVAEEELIQSDSLTVTASDKASQSQSRRSQMSKLAVEVEEDGNQKQKGSRAQKEKPSQTDSHVATPSQLERQSQGRTSRSKAVSDSEEFDLLDKVEKQDPTEEEQSQSDSQMATLSPDAQTGDQQSQGRSSRRSKLVTESEKHGKDKQKRRVGTENTLSQIDSKFTTLSATSSATPKASQSQVAELEVKTSPNLATDSASAPEMSQTDSQVTPSATRQTDSQPRPRGRSSKRSKLEEQVKASSSPRTTPTIETESSQVADQAGTQESPQGSRTTRQRASQGLLSSNVENSQSDASETREDAQKPMKRGRNPKSTEALPSPLATVGSGEPGAYQEIPMDSSESSLKSESEKSDLQNPLSEALEVKIPQDVDETIKSINSLKPEMEVLKLPLITKNEMVQREANTEMVDIEGECENTKLPSQLIDSSLLPDLEQLISPRKNLKTVSSQEGDHNDFGCEGPTRLQNKLLTDSEHANSPVLSADGNAVSGYDSVYLEPNKLCTPPISNGLPTDTSPSEAAEEKLSLQVTESSEEKLVDVPKPVTVSSEEVTEEQMGEDKENRHPESTNNILEEDQPEEDVFMSIVQTQPECFNALDEEQQEEQYTCIKEGQPESDNTSTRTRENNTEPQADEVQDITPLQERPKMDTVPGLECEEEDGEDTQIDNNDLDLHPLDSVAPLTFDTRGAPVPLHHPSTSKDVLCQDSPPKQKGLEAMMGLEVGQSPSSGRIRGVWTPSASPSTSILKKGQKRPIEEESPSPFTKSRRVSFADPIQHQELADDIDRRSPIIRSSSPRAKTASSSITQPKYITTPTKGLLILSPRNLCSPGYKSSKKCLISEMSQEPRPIPKDCVYPALVSCSTPVEAVLPQINSNMWPRGFGHLVRARNIKTVGDLSALTPSEIKNLPIRSPKISNVKTALKTYHEQQVMPRTFKTVTFHHLLKMQLKMKSLLFILSYQITNFPLHDQLGGMMTNVVVQLQSRLLSQNKDSRP</sequence>
<comment type="subcellular location">
    <subcellularLocation>
        <location evidence="2">Chromosome</location>
        <location evidence="2">Telomere</location>
    </subcellularLocation>
    <subcellularLocation>
        <location evidence="1">Nucleus</location>
    </subcellularLocation>
</comment>
<dbReference type="Gene3D" id="1.25.10.10">
    <property type="entry name" value="Leucine-rich Repeat Variant"/>
    <property type="match status" value="1"/>
</dbReference>
<dbReference type="PANTHER" id="PTHR22928:SF3">
    <property type="entry name" value="TELOMERE-ASSOCIATED PROTEIN RIF1"/>
    <property type="match status" value="1"/>
</dbReference>
<keyword evidence="3" id="KW-0158">Chromosome</keyword>
<feature type="compositionally biased region" description="Basic and acidic residues" evidence="7">
    <location>
        <begin position="2215"/>
        <end position="2224"/>
    </location>
</feature>
<reference evidence="9" key="2">
    <citation type="submission" date="2025-08" db="UniProtKB">
        <authorList>
            <consortium name="Ensembl"/>
        </authorList>
    </citation>
    <scope>IDENTIFICATION</scope>
</reference>
<feature type="compositionally biased region" description="Polar residues" evidence="7">
    <location>
        <begin position="1551"/>
        <end position="1567"/>
    </location>
</feature>
<feature type="compositionally biased region" description="Basic and acidic residues" evidence="7">
    <location>
        <begin position="1996"/>
        <end position="2005"/>
    </location>
</feature>
<feature type="compositionally biased region" description="Acidic residues" evidence="7">
    <location>
        <begin position="1289"/>
        <end position="1298"/>
    </location>
</feature>
<evidence type="ECO:0000259" key="8">
    <source>
        <dbReference type="Pfam" id="PF12231"/>
    </source>
</evidence>
<feature type="region of interest" description="Disordered" evidence="7">
    <location>
        <begin position="2160"/>
        <end position="2244"/>
    </location>
</feature>
<proteinExistence type="predicted"/>
<name>A0A4W5RFU9_9TELE</name>
<keyword evidence="10" id="KW-1185">Reference proteome</keyword>
<feature type="compositionally biased region" description="Polar residues" evidence="7">
    <location>
        <begin position="1684"/>
        <end position="1738"/>
    </location>
</feature>
<dbReference type="GeneTree" id="ENSGT00390000012204"/>
<evidence type="ECO:0000256" key="7">
    <source>
        <dbReference type="SAM" id="MobiDB-lite"/>
    </source>
</evidence>
<feature type="compositionally biased region" description="Polar residues" evidence="7">
    <location>
        <begin position="1182"/>
        <end position="1192"/>
    </location>
</feature>